<dbReference type="Proteomes" id="UP000236755">
    <property type="component" value="Unassembled WGS sequence"/>
</dbReference>
<sequence length="107" mass="12245">MDDCDAVRAYYEAIDEGDDERLRGLLDPDFVQERPDRTFEGRAAFVRFMREDRPRTDTEHVLSEVCAGDGAVFARGRLRSAEGDDLFGFVDVFRVGERIESLTTYTN</sequence>
<evidence type="ECO:0000313" key="2">
    <source>
        <dbReference type="EMBL" id="SEA37843.1"/>
    </source>
</evidence>
<dbReference type="InterPro" id="IPR032710">
    <property type="entry name" value="NTF2-like_dom_sf"/>
</dbReference>
<reference evidence="2 3" key="1">
    <citation type="submission" date="2016-10" db="EMBL/GenBank/DDBJ databases">
        <authorList>
            <person name="de Groot N.N."/>
        </authorList>
    </citation>
    <scope>NUCLEOTIDE SEQUENCE [LARGE SCALE GENOMIC DNA]</scope>
    <source>
        <strain evidence="2 3">CGMCC 1.8712</strain>
    </source>
</reference>
<gene>
    <name evidence="2" type="ORF">SAMN04488065_2881</name>
</gene>
<proteinExistence type="predicted"/>
<dbReference type="SUPFAM" id="SSF54427">
    <property type="entry name" value="NTF2-like"/>
    <property type="match status" value="1"/>
</dbReference>
<keyword evidence="3" id="KW-1185">Reference proteome</keyword>
<feature type="domain" description="SnoaL-like" evidence="1">
    <location>
        <begin position="7"/>
        <end position="95"/>
    </location>
</feature>
<evidence type="ECO:0000313" key="3">
    <source>
        <dbReference type="Proteomes" id="UP000236755"/>
    </source>
</evidence>
<protein>
    <recommendedName>
        <fullName evidence="1">SnoaL-like domain-containing protein</fullName>
    </recommendedName>
</protein>
<dbReference type="InterPro" id="IPR037401">
    <property type="entry name" value="SnoaL-like"/>
</dbReference>
<name>A0A1H4APM5_9EURY</name>
<dbReference type="RefSeq" id="WP_092636003.1">
    <property type="nucleotide sequence ID" value="NZ_FNQT01000007.1"/>
</dbReference>
<organism evidence="2 3">
    <name type="scientific">Haloplanus vescus</name>
    <dbReference type="NCBI Taxonomy" id="555874"/>
    <lineage>
        <taxon>Archaea</taxon>
        <taxon>Methanobacteriati</taxon>
        <taxon>Methanobacteriota</taxon>
        <taxon>Stenosarchaea group</taxon>
        <taxon>Halobacteria</taxon>
        <taxon>Halobacteriales</taxon>
        <taxon>Haloferacaceae</taxon>
        <taxon>Haloplanus</taxon>
    </lineage>
</organism>
<accession>A0A1H4APM5</accession>
<dbReference type="Pfam" id="PF12680">
    <property type="entry name" value="SnoaL_2"/>
    <property type="match status" value="1"/>
</dbReference>
<evidence type="ECO:0000259" key="1">
    <source>
        <dbReference type="Pfam" id="PF12680"/>
    </source>
</evidence>
<dbReference type="AlphaFoldDB" id="A0A1H4APM5"/>
<dbReference type="Gene3D" id="3.10.450.50">
    <property type="match status" value="1"/>
</dbReference>
<dbReference type="EMBL" id="FNQT01000007">
    <property type="protein sequence ID" value="SEA37843.1"/>
    <property type="molecule type" value="Genomic_DNA"/>
</dbReference>
<dbReference type="STRING" id="555874.SAMN04488065_2881"/>